<protein>
    <submittedName>
        <fullName evidence="1">Uncharacterized protein</fullName>
    </submittedName>
</protein>
<reference evidence="1 2" key="1">
    <citation type="submission" date="2020-08" db="EMBL/GenBank/DDBJ databases">
        <title>Genome public.</title>
        <authorList>
            <person name="Liu C."/>
            <person name="Sun Q."/>
        </authorList>
    </citation>
    <scope>NUCLEOTIDE SEQUENCE [LARGE SCALE GENOMIC DNA]</scope>
    <source>
        <strain evidence="1 2">27-44</strain>
    </source>
</reference>
<accession>A0ABR7I513</accession>
<evidence type="ECO:0000313" key="2">
    <source>
        <dbReference type="Proteomes" id="UP000633936"/>
    </source>
</evidence>
<proteinExistence type="predicted"/>
<sequence length="117" mass="13671">MNKQINNPEQANHAYSIPIYMDPIRDSCNVDLMVAVYDYYCRQNRSYDLKRYIGAIIRLFTEQAPNFPHTEEVIMHVIDAVEMNAFWEGFRGCRDILTDSVSKRIFDTLDEVDGNDV</sequence>
<dbReference type="EMBL" id="JACOQE010000011">
    <property type="protein sequence ID" value="MBC5741475.1"/>
    <property type="molecule type" value="Genomic_DNA"/>
</dbReference>
<organism evidence="1 2">
    <name type="scientific">Blautia intestinalis</name>
    <dbReference type="NCBI Taxonomy" id="2763028"/>
    <lineage>
        <taxon>Bacteria</taxon>
        <taxon>Bacillati</taxon>
        <taxon>Bacillota</taxon>
        <taxon>Clostridia</taxon>
        <taxon>Lachnospirales</taxon>
        <taxon>Lachnospiraceae</taxon>
        <taxon>Blautia</taxon>
    </lineage>
</organism>
<dbReference type="RefSeq" id="WP_118040818.1">
    <property type="nucleotide sequence ID" value="NZ_JACOQE010000011.1"/>
</dbReference>
<comment type="caution">
    <text evidence="1">The sequence shown here is derived from an EMBL/GenBank/DDBJ whole genome shotgun (WGS) entry which is preliminary data.</text>
</comment>
<dbReference type="Proteomes" id="UP000633936">
    <property type="component" value="Unassembled WGS sequence"/>
</dbReference>
<evidence type="ECO:0000313" key="1">
    <source>
        <dbReference type="EMBL" id="MBC5741475.1"/>
    </source>
</evidence>
<keyword evidence="2" id="KW-1185">Reference proteome</keyword>
<name>A0ABR7I513_9FIRM</name>
<gene>
    <name evidence="1" type="ORF">H8Z79_13725</name>
</gene>